<evidence type="ECO:0000256" key="6">
    <source>
        <dbReference type="ARBA" id="ARBA00022989"/>
    </source>
</evidence>
<name>A0A9X2S7J9_9FIRM</name>
<proteinExistence type="inferred from homology"/>
<keyword evidence="7 8" id="KW-0472">Membrane</keyword>
<comment type="subcellular location">
    <subcellularLocation>
        <location evidence="1">Membrane</location>
        <topology evidence="1">Multi-pass membrane protein</topology>
    </subcellularLocation>
</comment>
<evidence type="ECO:0000313" key="10">
    <source>
        <dbReference type="Proteomes" id="UP001142078"/>
    </source>
</evidence>
<evidence type="ECO:0000256" key="3">
    <source>
        <dbReference type="ARBA" id="ARBA00022448"/>
    </source>
</evidence>
<dbReference type="PANTHER" id="PTHR34975:SF2">
    <property type="entry name" value="SPORE GERMINATION PROTEIN A2"/>
    <property type="match status" value="1"/>
</dbReference>
<protein>
    <submittedName>
        <fullName evidence="9">Spore germination protein</fullName>
    </submittedName>
</protein>
<sequence>MEKNNRVSNRQLQALIITTSIGVGILSLPSSVADIMGNTGWLAILLGGLAILPFIYIMNKLGEMYRGKIFYDYGKEVVGNIIFKIFSSIYLIYFLVLLAFIVRVFGEVIKAFLLDNTPLEVIIFTMLLATSYIGRSNIEAISRMALIILPIIIIITIVFILFSIPTLDFTNLLPVFQINIKDIPRGMSTVFFSYVGFEIILIALAYIEDSENALKCSFNGIFYTTIIYLVTFLITIGQLGIHELKKQIWPSLSIMSEVELPGFFIENIDGMLMAAWVLIVFATMGPAIYTGGVILSSLFDTKKHDFFVLPMIPIIMGLSLIPESLSQVYSTMGNIVKYLAIFSIVIAPTTIFIVALFKERKSL</sequence>
<comment type="caution">
    <text evidence="9">The sequence shown here is derived from an EMBL/GenBank/DDBJ whole genome shotgun (WGS) entry which is preliminary data.</text>
</comment>
<feature type="transmembrane region" description="Helical" evidence="8">
    <location>
        <begin position="12"/>
        <end position="33"/>
    </location>
</feature>
<keyword evidence="5 8" id="KW-0812">Transmembrane</keyword>
<dbReference type="AlphaFoldDB" id="A0A9X2S7J9"/>
<gene>
    <name evidence="9" type="ORF">NSA23_08750</name>
</gene>
<keyword evidence="4" id="KW-0309">Germination</keyword>
<dbReference type="GO" id="GO:0009847">
    <property type="term" value="P:spore germination"/>
    <property type="evidence" value="ECO:0007669"/>
    <property type="project" value="InterPro"/>
</dbReference>
<feature type="transmembrane region" description="Helical" evidence="8">
    <location>
        <begin position="307"/>
        <end position="329"/>
    </location>
</feature>
<feature type="transmembrane region" description="Helical" evidence="8">
    <location>
        <begin position="117"/>
        <end position="134"/>
    </location>
</feature>
<comment type="similarity">
    <text evidence="2">Belongs to the amino acid-polyamine-organocation (APC) superfamily. Spore germination protein (SGP) (TC 2.A.3.9) family.</text>
</comment>
<dbReference type="NCBIfam" id="TIGR00912">
    <property type="entry name" value="2A0309"/>
    <property type="match status" value="1"/>
</dbReference>
<dbReference type="PANTHER" id="PTHR34975">
    <property type="entry name" value="SPORE GERMINATION PROTEIN A2"/>
    <property type="match status" value="1"/>
</dbReference>
<evidence type="ECO:0000256" key="2">
    <source>
        <dbReference type="ARBA" id="ARBA00007998"/>
    </source>
</evidence>
<evidence type="ECO:0000256" key="7">
    <source>
        <dbReference type="ARBA" id="ARBA00023136"/>
    </source>
</evidence>
<feature type="transmembrane region" description="Helical" evidence="8">
    <location>
        <begin position="146"/>
        <end position="167"/>
    </location>
</feature>
<evidence type="ECO:0000256" key="5">
    <source>
        <dbReference type="ARBA" id="ARBA00022692"/>
    </source>
</evidence>
<dbReference type="RefSeq" id="WP_257490425.1">
    <property type="nucleotide sequence ID" value="NZ_JANJZL010000005.1"/>
</dbReference>
<dbReference type="Gene3D" id="1.20.1740.10">
    <property type="entry name" value="Amino acid/polyamine transporter I"/>
    <property type="match status" value="1"/>
</dbReference>
<evidence type="ECO:0000313" key="9">
    <source>
        <dbReference type="EMBL" id="MCR2044206.1"/>
    </source>
</evidence>
<reference evidence="9" key="1">
    <citation type="submission" date="2022-07" db="EMBL/GenBank/DDBJ databases">
        <title>Enhanced cultured diversity of the mouse gut microbiota enables custom-made synthetic communities.</title>
        <authorList>
            <person name="Afrizal A."/>
        </authorList>
    </citation>
    <scope>NUCLEOTIDE SEQUENCE</scope>
    <source>
        <strain evidence="9">DSM 29482</strain>
    </source>
</reference>
<feature type="transmembrane region" description="Helical" evidence="8">
    <location>
        <begin position="77"/>
        <end position="105"/>
    </location>
</feature>
<feature type="transmembrane region" description="Helical" evidence="8">
    <location>
        <begin position="273"/>
        <end position="295"/>
    </location>
</feature>
<dbReference type="EMBL" id="JANJZL010000005">
    <property type="protein sequence ID" value="MCR2044206.1"/>
    <property type="molecule type" value="Genomic_DNA"/>
</dbReference>
<dbReference type="InterPro" id="IPR004761">
    <property type="entry name" value="Spore_GerAB"/>
</dbReference>
<feature type="transmembrane region" description="Helical" evidence="8">
    <location>
        <begin position="335"/>
        <end position="357"/>
    </location>
</feature>
<evidence type="ECO:0000256" key="8">
    <source>
        <dbReference type="SAM" id="Phobius"/>
    </source>
</evidence>
<dbReference type="Pfam" id="PF03845">
    <property type="entry name" value="Spore_permease"/>
    <property type="match status" value="1"/>
</dbReference>
<feature type="transmembrane region" description="Helical" evidence="8">
    <location>
        <begin position="220"/>
        <end position="241"/>
    </location>
</feature>
<keyword evidence="3" id="KW-0813">Transport</keyword>
<feature type="transmembrane region" description="Helical" evidence="8">
    <location>
        <begin position="39"/>
        <end position="57"/>
    </location>
</feature>
<keyword evidence="6 8" id="KW-1133">Transmembrane helix</keyword>
<keyword evidence="10" id="KW-1185">Reference proteome</keyword>
<dbReference type="GO" id="GO:0016020">
    <property type="term" value="C:membrane"/>
    <property type="evidence" value="ECO:0007669"/>
    <property type="project" value="UniProtKB-SubCell"/>
</dbReference>
<accession>A0A9X2S7J9</accession>
<evidence type="ECO:0000256" key="1">
    <source>
        <dbReference type="ARBA" id="ARBA00004141"/>
    </source>
</evidence>
<feature type="transmembrane region" description="Helical" evidence="8">
    <location>
        <begin position="187"/>
        <end position="208"/>
    </location>
</feature>
<organism evidence="9 10">
    <name type="scientific">Anaerosalibacter massiliensis</name>
    <dbReference type="NCBI Taxonomy" id="1347392"/>
    <lineage>
        <taxon>Bacteria</taxon>
        <taxon>Bacillati</taxon>
        <taxon>Bacillota</taxon>
        <taxon>Tissierellia</taxon>
        <taxon>Tissierellales</taxon>
        <taxon>Sporanaerobacteraceae</taxon>
        <taxon>Anaerosalibacter</taxon>
    </lineage>
</organism>
<evidence type="ECO:0000256" key="4">
    <source>
        <dbReference type="ARBA" id="ARBA00022544"/>
    </source>
</evidence>
<dbReference type="Proteomes" id="UP001142078">
    <property type="component" value="Unassembled WGS sequence"/>
</dbReference>